<dbReference type="OrthoDB" id="9768177at2"/>
<dbReference type="InterPro" id="IPR037066">
    <property type="entry name" value="Plug_dom_sf"/>
</dbReference>
<dbReference type="Gene3D" id="2.170.130.10">
    <property type="entry name" value="TonB-dependent receptor, plug domain"/>
    <property type="match status" value="1"/>
</dbReference>
<dbReference type="AlphaFoldDB" id="A0A199XPK4"/>
<evidence type="ECO:0000256" key="1">
    <source>
        <dbReference type="ARBA" id="ARBA00004571"/>
    </source>
</evidence>
<keyword evidence="5 7" id="KW-0472">Membrane</keyword>
<evidence type="ECO:0000313" key="11">
    <source>
        <dbReference type="Proteomes" id="UP000093807"/>
    </source>
</evidence>
<evidence type="ECO:0000256" key="3">
    <source>
        <dbReference type="ARBA" id="ARBA00022452"/>
    </source>
</evidence>
<evidence type="ECO:0000256" key="5">
    <source>
        <dbReference type="ARBA" id="ARBA00023136"/>
    </source>
</evidence>
<dbReference type="InterPro" id="IPR008969">
    <property type="entry name" value="CarboxyPept-like_regulatory"/>
</dbReference>
<dbReference type="InterPro" id="IPR023997">
    <property type="entry name" value="TonB-dep_OMP_SusC/RagA_CS"/>
</dbReference>
<dbReference type="NCBIfam" id="TIGR04057">
    <property type="entry name" value="SusC_RagA_signa"/>
    <property type="match status" value="1"/>
</dbReference>
<dbReference type="Pfam" id="PF13715">
    <property type="entry name" value="CarbopepD_reg_2"/>
    <property type="match status" value="1"/>
</dbReference>
<dbReference type="InterPro" id="IPR036942">
    <property type="entry name" value="Beta-barrel_TonB_sf"/>
</dbReference>
<sequence>MRSKFKWITTLSLVFILQLCFAQEKIITGKVTDNSGPIPGVNVLVKGTTLGVQTDFDGVFSIKAKQGDVLVFSYMGMKDVNLVVGNTTSLNVSMAENPNELEAVVVTALGVKKSSRAVGYAVQELKAADLNKGGNNSLSGALQGKLAGVQITPSSGAPGASSQIVIRGARSFTGNNTPLYVIDGMPVASQADYSTGNSVSGSDSANRAVDIDPNDIESISVLKGQAASALYGLRASNGVILITTKSGKGMAKDGKPVYTYSNATSFELVSKKPSTQNVYAQGSNGVFNPYASTSWGPKISELPNDPTYGGNVSNALNGGILRPGMYYVPQRAKAGLDPWVAPKAHNNINDYFQTGVTVNNSFNVSQATEKTNYSFGFGATNQEGMMPETGLNRYNMKAVVETKLNNEWKTGFSLNYVQTSIDKSTSANDASLVGVYGAPRSYDLKGNGFASASNPYDQVFFRKNTFNNPYWAAEHNENSEKTNRFFGNANVQYAPIISLDDRHKLVFRYQLGMDAYTTNYRDIFEFGNKHDLTGAQSKANLYGITTDVLNSLFTVNYSLDINDDFKFNVLVGNEFNHENRKTYNDLGTGFNFGGWATIANARKVTSEERRNQTRTVGFFSNGELSYKNMLFLGATVRQDFVSTMPRGNRDFLYPSVSLGFVLTELEALKNSPVISYAKIRSSFAEVGQAGRYLMDYYATPSYGGGFWGNPPIQYPIGDVSSFVPYPVLYDPNLKPQNTQSYEFGFDLRFFKNRIGIDYTYSRQNVKDQIFSVPLAGSIGASSYVTNGGKIHTDAHELVLNVNPVKTKDFNWDFNINFSKVVSIVDQLAPGVESIFLGGFVSPQIRANVGDAFPVIYGTSYKRDENNNVMVDEYGLPMIGEEKAIGEVAPKFTLGGSTQISYKRMSLGATFDWKNGGKMYSGSNSLMRYYGVDAATADRTAGYIYPGVKGDGSANDIPLGTNGIQQLNSRLSDITESAVFDASFVKLREVTFAYVFPKMIKERIDVRASIFARNILLWSKMPNLDPEASQGNNNMAGGFEQWSMPQAQSYGFGLNVTF</sequence>
<keyword evidence="2 7" id="KW-0813">Transport</keyword>
<dbReference type="SUPFAM" id="SSF49464">
    <property type="entry name" value="Carboxypeptidase regulatory domain-like"/>
    <property type="match status" value="1"/>
</dbReference>
<dbReference type="PANTHER" id="PTHR30069:SF50">
    <property type="entry name" value="TONB-DEPENDENT RECEPTOR HI_1217-RELATED"/>
    <property type="match status" value="1"/>
</dbReference>
<organism evidence="10 11">
    <name type="scientific">Flavobacterium succinicans</name>
    <dbReference type="NCBI Taxonomy" id="29536"/>
    <lineage>
        <taxon>Bacteria</taxon>
        <taxon>Pseudomonadati</taxon>
        <taxon>Bacteroidota</taxon>
        <taxon>Flavobacteriia</taxon>
        <taxon>Flavobacteriales</taxon>
        <taxon>Flavobacteriaceae</taxon>
        <taxon>Flavobacterium</taxon>
    </lineage>
</organism>
<dbReference type="Gene3D" id="2.60.40.1120">
    <property type="entry name" value="Carboxypeptidase-like, regulatory domain"/>
    <property type="match status" value="1"/>
</dbReference>
<evidence type="ECO:0000256" key="2">
    <source>
        <dbReference type="ARBA" id="ARBA00022448"/>
    </source>
</evidence>
<dbReference type="InterPro" id="IPR023996">
    <property type="entry name" value="TonB-dep_OMP_SusC/RagA"/>
</dbReference>
<dbReference type="PROSITE" id="PS52016">
    <property type="entry name" value="TONB_DEPENDENT_REC_3"/>
    <property type="match status" value="1"/>
</dbReference>
<protein>
    <submittedName>
        <fullName evidence="10">TonB-dependent receptor SusC</fullName>
    </submittedName>
</protein>
<comment type="subcellular location">
    <subcellularLocation>
        <location evidence="1 7">Cell outer membrane</location>
        <topology evidence="1 7">Multi-pass membrane protein</topology>
    </subcellularLocation>
</comment>
<comment type="caution">
    <text evidence="10">The sequence shown here is derived from an EMBL/GenBank/DDBJ whole genome shotgun (WGS) entry which is preliminary data.</text>
</comment>
<evidence type="ECO:0000256" key="6">
    <source>
        <dbReference type="ARBA" id="ARBA00023237"/>
    </source>
</evidence>
<keyword evidence="10" id="KW-0675">Receptor</keyword>
<keyword evidence="11" id="KW-1185">Reference proteome</keyword>
<feature type="signal peptide" evidence="8">
    <location>
        <begin position="1"/>
        <end position="22"/>
    </location>
</feature>
<comment type="similarity">
    <text evidence="7">Belongs to the TonB-dependent receptor family.</text>
</comment>
<evidence type="ECO:0000256" key="8">
    <source>
        <dbReference type="SAM" id="SignalP"/>
    </source>
</evidence>
<dbReference type="InterPro" id="IPR039426">
    <property type="entry name" value="TonB-dep_rcpt-like"/>
</dbReference>
<dbReference type="GO" id="GO:0044718">
    <property type="term" value="P:siderophore transmembrane transport"/>
    <property type="evidence" value="ECO:0007669"/>
    <property type="project" value="TreeGrafter"/>
</dbReference>
<dbReference type="EMBL" id="JMTM01000065">
    <property type="protein sequence ID" value="OAZ03181.1"/>
    <property type="molecule type" value="Genomic_DNA"/>
</dbReference>
<dbReference type="NCBIfam" id="TIGR04056">
    <property type="entry name" value="OMP_RagA_SusC"/>
    <property type="match status" value="1"/>
</dbReference>
<evidence type="ECO:0000256" key="7">
    <source>
        <dbReference type="PROSITE-ProRule" id="PRU01360"/>
    </source>
</evidence>
<proteinExistence type="inferred from homology"/>
<dbReference type="Proteomes" id="UP000093807">
    <property type="component" value="Unassembled WGS sequence"/>
</dbReference>
<feature type="chain" id="PRO_5008286736" evidence="8">
    <location>
        <begin position="23"/>
        <end position="1057"/>
    </location>
</feature>
<dbReference type="PATRIC" id="fig|29536.5.peg.2526"/>
<dbReference type="Gene3D" id="2.40.170.20">
    <property type="entry name" value="TonB-dependent receptor, beta-barrel domain"/>
    <property type="match status" value="1"/>
</dbReference>
<dbReference type="SUPFAM" id="SSF56935">
    <property type="entry name" value="Porins"/>
    <property type="match status" value="1"/>
</dbReference>
<keyword evidence="8" id="KW-0732">Signal</keyword>
<gene>
    <name evidence="10" type="primary">susC_20</name>
    <name evidence="10" type="ORF">FLB_24270</name>
</gene>
<accession>A0A199XPK4</accession>
<name>A0A199XPK4_9FLAO</name>
<dbReference type="Pfam" id="PF07715">
    <property type="entry name" value="Plug"/>
    <property type="match status" value="1"/>
</dbReference>
<keyword evidence="4 7" id="KW-0812">Transmembrane</keyword>
<feature type="domain" description="TonB-dependent receptor plug" evidence="9">
    <location>
        <begin position="116"/>
        <end position="239"/>
    </location>
</feature>
<reference evidence="10 11" key="1">
    <citation type="submission" date="2016-06" db="EMBL/GenBank/DDBJ databases">
        <title>Draft genome sequence of Flavobacterium succinicans strain DD5b.</title>
        <authorList>
            <person name="Poehlein A."/>
            <person name="Daniel R."/>
            <person name="Simeonova D.D."/>
        </authorList>
    </citation>
    <scope>NUCLEOTIDE SEQUENCE [LARGE SCALE GENOMIC DNA]</scope>
    <source>
        <strain evidence="10 11">DD5b</strain>
    </source>
</reference>
<dbReference type="PANTHER" id="PTHR30069">
    <property type="entry name" value="TONB-DEPENDENT OUTER MEMBRANE RECEPTOR"/>
    <property type="match status" value="1"/>
</dbReference>
<evidence type="ECO:0000256" key="4">
    <source>
        <dbReference type="ARBA" id="ARBA00022692"/>
    </source>
</evidence>
<keyword evidence="6 7" id="KW-0998">Cell outer membrane</keyword>
<evidence type="ECO:0000259" key="9">
    <source>
        <dbReference type="Pfam" id="PF07715"/>
    </source>
</evidence>
<dbReference type="GO" id="GO:0015344">
    <property type="term" value="F:siderophore uptake transmembrane transporter activity"/>
    <property type="evidence" value="ECO:0007669"/>
    <property type="project" value="TreeGrafter"/>
</dbReference>
<dbReference type="RefSeq" id="WP_064716187.1">
    <property type="nucleotide sequence ID" value="NZ_JMTM01000065.1"/>
</dbReference>
<dbReference type="GO" id="GO:0009279">
    <property type="term" value="C:cell outer membrane"/>
    <property type="evidence" value="ECO:0007669"/>
    <property type="project" value="UniProtKB-SubCell"/>
</dbReference>
<evidence type="ECO:0000313" key="10">
    <source>
        <dbReference type="EMBL" id="OAZ03181.1"/>
    </source>
</evidence>
<dbReference type="InterPro" id="IPR012910">
    <property type="entry name" value="Plug_dom"/>
</dbReference>
<keyword evidence="3 7" id="KW-1134">Transmembrane beta strand</keyword>